<dbReference type="CDD" id="cd00082">
    <property type="entry name" value="HisKA"/>
    <property type="match status" value="1"/>
</dbReference>
<dbReference type="InterPro" id="IPR001789">
    <property type="entry name" value="Sig_transdc_resp-reg_receiver"/>
</dbReference>
<dbReference type="PANTHER" id="PTHR43065:SF50">
    <property type="entry name" value="HISTIDINE KINASE"/>
    <property type="match status" value="1"/>
</dbReference>
<evidence type="ECO:0000313" key="8">
    <source>
        <dbReference type="EMBL" id="NHN86569.1"/>
    </source>
</evidence>
<dbReference type="InterPro" id="IPR036097">
    <property type="entry name" value="HisK_dim/P_sf"/>
</dbReference>
<feature type="coiled-coil region" evidence="5">
    <location>
        <begin position="317"/>
        <end position="344"/>
    </location>
</feature>
<evidence type="ECO:0000256" key="2">
    <source>
        <dbReference type="ARBA" id="ARBA00012438"/>
    </source>
</evidence>
<dbReference type="Proteomes" id="UP000635278">
    <property type="component" value="Unassembled WGS sequence"/>
</dbReference>
<dbReference type="SMART" id="SM00448">
    <property type="entry name" value="REC"/>
    <property type="match status" value="1"/>
</dbReference>
<name>A0ABX0JUR9_9PROT</name>
<dbReference type="PROSITE" id="PS50109">
    <property type="entry name" value="HIS_KIN"/>
    <property type="match status" value="1"/>
</dbReference>
<evidence type="ECO:0000256" key="1">
    <source>
        <dbReference type="ARBA" id="ARBA00000085"/>
    </source>
</evidence>
<dbReference type="PROSITE" id="PS50110">
    <property type="entry name" value="RESPONSE_REGULATORY"/>
    <property type="match status" value="1"/>
</dbReference>
<dbReference type="CDD" id="cd00156">
    <property type="entry name" value="REC"/>
    <property type="match status" value="1"/>
</dbReference>
<proteinExistence type="predicted"/>
<keyword evidence="9" id="KW-1185">Reference proteome</keyword>
<accession>A0ABX0JUR9</accession>
<dbReference type="InterPro" id="IPR036890">
    <property type="entry name" value="HATPase_C_sf"/>
</dbReference>
<dbReference type="RefSeq" id="WP_173584901.1">
    <property type="nucleotide sequence ID" value="NZ_WOTB01000039.1"/>
</dbReference>
<dbReference type="SUPFAM" id="SSF47384">
    <property type="entry name" value="Homodimeric domain of signal transducing histidine kinase"/>
    <property type="match status" value="1"/>
</dbReference>
<dbReference type="EC" id="2.7.13.3" evidence="2"/>
<dbReference type="Pfam" id="PF00072">
    <property type="entry name" value="Response_reg"/>
    <property type="match status" value="1"/>
</dbReference>
<dbReference type="InterPro" id="IPR004358">
    <property type="entry name" value="Sig_transdc_His_kin-like_C"/>
</dbReference>
<gene>
    <name evidence="8" type="ORF">GOB93_18320</name>
</gene>
<dbReference type="SMART" id="SM00388">
    <property type="entry name" value="HisKA"/>
    <property type="match status" value="1"/>
</dbReference>
<feature type="modified residue" description="4-aspartylphosphate" evidence="4">
    <location>
        <position position="56"/>
    </location>
</feature>
<dbReference type="SMART" id="SM00387">
    <property type="entry name" value="HATPase_c"/>
    <property type="match status" value="1"/>
</dbReference>
<evidence type="ECO:0000259" key="7">
    <source>
        <dbReference type="PROSITE" id="PS50110"/>
    </source>
</evidence>
<reference evidence="8 9" key="1">
    <citation type="journal article" date="2020" name="Int. J. Syst. Evol. Microbiol.">
        <title>Novel acetic acid bacteria from cider fermentations: Acetobacter conturbans sp. nov. and Acetobacter fallax sp. nov.</title>
        <authorList>
            <person name="Sombolestani A.S."/>
            <person name="Cleenwerck I."/>
            <person name="Cnockaert M."/>
            <person name="Borremans W."/>
            <person name="Wieme A.D."/>
            <person name="De Vuyst L."/>
            <person name="Vandamme P."/>
        </authorList>
    </citation>
    <scope>NUCLEOTIDE SEQUENCE [LARGE SCALE GENOMIC DNA]</scope>
    <source>
        <strain evidence="8 9">LMG 30640</strain>
    </source>
</reference>
<comment type="caution">
    <text evidence="8">The sequence shown here is derived from an EMBL/GenBank/DDBJ whole genome shotgun (WGS) entry which is preliminary data.</text>
</comment>
<dbReference type="Gene3D" id="3.30.565.10">
    <property type="entry name" value="Histidine kinase-like ATPase, C-terminal domain"/>
    <property type="match status" value="1"/>
</dbReference>
<evidence type="ECO:0000259" key="6">
    <source>
        <dbReference type="PROSITE" id="PS50109"/>
    </source>
</evidence>
<dbReference type="InterPro" id="IPR003594">
    <property type="entry name" value="HATPase_dom"/>
</dbReference>
<evidence type="ECO:0000256" key="5">
    <source>
        <dbReference type="SAM" id="Coils"/>
    </source>
</evidence>
<dbReference type="Gene3D" id="1.10.287.130">
    <property type="match status" value="1"/>
</dbReference>
<comment type="catalytic activity">
    <reaction evidence="1">
        <text>ATP + protein L-histidine = ADP + protein N-phospho-L-histidine.</text>
        <dbReference type="EC" id="2.7.13.3"/>
    </reaction>
</comment>
<dbReference type="EMBL" id="WOTB01000039">
    <property type="protein sequence ID" value="NHN86569.1"/>
    <property type="molecule type" value="Genomic_DNA"/>
</dbReference>
<dbReference type="PANTHER" id="PTHR43065">
    <property type="entry name" value="SENSOR HISTIDINE KINASE"/>
    <property type="match status" value="1"/>
</dbReference>
<organism evidence="8 9">
    <name type="scientific">Acetobacter musti</name>
    <dbReference type="NCBI Taxonomy" id="864732"/>
    <lineage>
        <taxon>Bacteria</taxon>
        <taxon>Pseudomonadati</taxon>
        <taxon>Pseudomonadota</taxon>
        <taxon>Alphaproteobacteria</taxon>
        <taxon>Acetobacterales</taxon>
        <taxon>Acetobacteraceae</taxon>
        <taxon>Acetobacter</taxon>
    </lineage>
</organism>
<keyword evidence="5" id="KW-0175">Coiled coil</keyword>
<evidence type="ECO:0000256" key="3">
    <source>
        <dbReference type="ARBA" id="ARBA00022553"/>
    </source>
</evidence>
<dbReference type="SUPFAM" id="SSF55874">
    <property type="entry name" value="ATPase domain of HSP90 chaperone/DNA topoisomerase II/histidine kinase"/>
    <property type="match status" value="1"/>
</dbReference>
<dbReference type="PRINTS" id="PR00344">
    <property type="entry name" value="BCTRLSENSOR"/>
</dbReference>
<dbReference type="InterPro" id="IPR005467">
    <property type="entry name" value="His_kinase_dom"/>
</dbReference>
<feature type="domain" description="Response regulatory" evidence="7">
    <location>
        <begin position="7"/>
        <end position="123"/>
    </location>
</feature>
<dbReference type="InterPro" id="IPR003661">
    <property type="entry name" value="HisK_dim/P_dom"/>
</dbReference>
<sequence length="632" mass="68247">MTGALPRVLLVENAATLSLRIGRALESCGFIVESASSAEIALESLDRWIPAIVVTDLDLPGMTGEQMARQLRLNLATRALPIILLMDGHQPDKERQALLAGVDACIPRSADARFLAFRIHALLRGYHAPRTTPKEPFRRPTIAVATGAGGALMAWAPPDVTRGSSLLNPALAKDTPAIVDLLRGEGMKVILLGGSDLSSPEHWIDAVDCALIDLSCPLFDGLSLCRMYNVCRAGNSISGGASLRLLGFMDARQNRDGFVAAVYAAGSDDLVDSSICAEFLLLRIRVLLRRKALLEETCRSEAERVARKAAMEGARAKTVLAEALEQANDELADANRKLIDAQTKLVQSAKMASLGELVAGIAHEFNNPLAFVLAHEDTVARNLERALAALHAGHIPEAHAMLEKSRDRLGASSMGLGRMRDLVSSLRRFSRLDQGAFDDVNMPEAINTVLALLKPKLEDKISISCDFKAPSVLRCQMALVHQVVMNVISNAADAFTTPERTRADDPLHKGRRDTEAPWIRIATYIEPADFSRPDGATEQYVITVSDNGPGIPPLLRERVFEPFFTTKPVGEGTGLGLATAYGIVKAHHGIIDVTESSEGGACFSISVPILPHLSDPRATTDIHITEVHHENV</sequence>
<keyword evidence="3 4" id="KW-0597">Phosphoprotein</keyword>
<feature type="domain" description="Histidine kinase" evidence="6">
    <location>
        <begin position="360"/>
        <end position="611"/>
    </location>
</feature>
<dbReference type="InterPro" id="IPR011006">
    <property type="entry name" value="CheY-like_superfamily"/>
</dbReference>
<dbReference type="Pfam" id="PF02518">
    <property type="entry name" value="HATPase_c"/>
    <property type="match status" value="1"/>
</dbReference>
<evidence type="ECO:0000313" key="9">
    <source>
        <dbReference type="Proteomes" id="UP000635278"/>
    </source>
</evidence>
<protein>
    <recommendedName>
        <fullName evidence="2">histidine kinase</fullName>
        <ecNumber evidence="2">2.7.13.3</ecNumber>
    </recommendedName>
</protein>
<dbReference type="Gene3D" id="3.40.50.2300">
    <property type="match status" value="1"/>
</dbReference>
<dbReference type="SUPFAM" id="SSF52172">
    <property type="entry name" value="CheY-like"/>
    <property type="match status" value="1"/>
</dbReference>
<evidence type="ECO:0000256" key="4">
    <source>
        <dbReference type="PROSITE-ProRule" id="PRU00169"/>
    </source>
</evidence>